<sequence length="812" mass="89945">MDSNSNDILDDKDNGPEVQMNFPSSVMSRIEELMGGTEQFDSDEFDAVAYINRVFPTEQSLSGVETAAARCEFRLSGVEQDIRRLVRAQAEQREAGQKALLEAQRCIAELALQVADINKKAERSESMVREITSEIKQLDCAKSNLTAAITALNHLHMLVGGVDTLRAMTATRQYKEIALPMQAIMEVLQHFECYQEIKELTTLRDQVYTIRDDLAQQILADFKQAFMGGSKSNISHRTLSEACGVVDILDPSVKQDLLKWFIGMQLQEYQHLFSVEEEGAWLAHVERRYAWLKRRLLSFEEALANVFPRGWRLSERIAHQFCKITHTELSNIMSSRRSEVDVKLLLYAIQKTYNFELLLHKRFTGTDLEAGNIEVNAGEKQIDFEDIKDGEAASNGAGRGSPWVGLIGSCFEPHLSLYIDSLDANLSSLIERFVQDAKAAPAGGGVGAAVGEGAVISSCADLFLFYKKCLVQCARLTTGQPMLELAGVFQKYLREYARDVLEAALPRGGGAGGVGGGLMGALGGANLVTNLHTLLRDDANNAAGGSDARYTKQEISKITSVITTSEYCLETSIHLEQKLKEKVAPGLADEIDLTPEQDIFHKIINDCIQMLVQDLEVACEPALAAMAKISWLNIDNVGDQSSYITQIIMHFKNAIPYLRDHLSSSRKYFTQFCIRFANSFIPKFIQNIYKCKPISTVGAEQLLLDTHMLKTALLELPCLGSEVRRQAPAPFAKVVIRLMGQAEALLKVVMAPLEGNGEGFVGQFARLLPHCTVADLHRVLLMKGAKMGKAQMAALDALFKEATRDRDKDGDK</sequence>
<protein>
    <submittedName>
        <fullName evidence="1">Uncharacterized protein</fullName>
    </submittedName>
</protein>
<dbReference type="EMBL" id="CM034414">
    <property type="protein sequence ID" value="KAJ0170108.1"/>
    <property type="molecule type" value="Genomic_DNA"/>
</dbReference>
<comment type="caution">
    <text evidence="1">The sequence shown here is derived from an EMBL/GenBank/DDBJ whole genome shotgun (WGS) entry which is preliminary data.</text>
</comment>
<accession>A0ACC1CEW0</accession>
<keyword evidence="2" id="KW-1185">Reference proteome</keyword>
<reference evidence="1 2" key="1">
    <citation type="journal article" date="2021" name="Front. Genet.">
        <title>Chromosome-Level Genome Assembly Reveals Significant Gene Expansion in the Toll and IMD Signaling Pathways of Dendrolimus kikuchii.</title>
        <authorList>
            <person name="Zhou J."/>
            <person name="Wu P."/>
            <person name="Xiong Z."/>
            <person name="Liu N."/>
            <person name="Zhao N."/>
            <person name="Ji M."/>
            <person name="Qiu Y."/>
            <person name="Yang B."/>
        </authorList>
    </citation>
    <scope>NUCLEOTIDE SEQUENCE [LARGE SCALE GENOMIC DNA]</scope>
    <source>
        <strain evidence="1">Ann1</strain>
    </source>
</reference>
<organism evidence="1 2">
    <name type="scientific">Dendrolimus kikuchii</name>
    <dbReference type="NCBI Taxonomy" id="765133"/>
    <lineage>
        <taxon>Eukaryota</taxon>
        <taxon>Metazoa</taxon>
        <taxon>Ecdysozoa</taxon>
        <taxon>Arthropoda</taxon>
        <taxon>Hexapoda</taxon>
        <taxon>Insecta</taxon>
        <taxon>Pterygota</taxon>
        <taxon>Neoptera</taxon>
        <taxon>Endopterygota</taxon>
        <taxon>Lepidoptera</taxon>
        <taxon>Glossata</taxon>
        <taxon>Ditrysia</taxon>
        <taxon>Bombycoidea</taxon>
        <taxon>Lasiocampidae</taxon>
        <taxon>Dendrolimus</taxon>
    </lineage>
</organism>
<gene>
    <name evidence="1" type="ORF">K1T71_014036</name>
</gene>
<name>A0ACC1CEW0_9NEOP</name>
<dbReference type="Proteomes" id="UP000824533">
    <property type="component" value="Linkage Group LG28"/>
</dbReference>
<evidence type="ECO:0000313" key="2">
    <source>
        <dbReference type="Proteomes" id="UP000824533"/>
    </source>
</evidence>
<proteinExistence type="predicted"/>
<evidence type="ECO:0000313" key="1">
    <source>
        <dbReference type="EMBL" id="KAJ0170108.1"/>
    </source>
</evidence>